<evidence type="ECO:0000256" key="7">
    <source>
        <dbReference type="RuleBase" id="RU000682"/>
    </source>
</evidence>
<dbReference type="CDD" id="cd00086">
    <property type="entry name" value="homeodomain"/>
    <property type="match status" value="1"/>
</dbReference>
<evidence type="ECO:0000259" key="10">
    <source>
        <dbReference type="PROSITE" id="PS50071"/>
    </source>
</evidence>
<evidence type="ECO:0000256" key="9">
    <source>
        <dbReference type="SAM" id="MobiDB-lite"/>
    </source>
</evidence>
<feature type="region of interest" description="Disordered" evidence="9">
    <location>
        <begin position="1"/>
        <end position="41"/>
    </location>
</feature>
<keyword evidence="3 6" id="KW-0371">Homeobox</keyword>
<evidence type="ECO:0000256" key="3">
    <source>
        <dbReference type="ARBA" id="ARBA00023155"/>
    </source>
</evidence>
<dbReference type="PROSITE" id="PS50071">
    <property type="entry name" value="HOMEOBOX_2"/>
    <property type="match status" value="1"/>
</dbReference>
<comment type="subcellular location">
    <subcellularLocation>
        <location evidence="1 6 7">Nucleus</location>
    </subcellularLocation>
</comment>
<dbReference type="Pfam" id="PF00157">
    <property type="entry name" value="Pou"/>
    <property type="match status" value="1"/>
</dbReference>
<name>A0A091HLY2_CALAN</name>
<feature type="domain" description="POU-specific" evidence="11">
    <location>
        <begin position="166"/>
        <end position="240"/>
    </location>
</feature>
<dbReference type="InterPro" id="IPR050255">
    <property type="entry name" value="POU_domain_TF"/>
</dbReference>
<organism evidence="12 13">
    <name type="scientific">Calypte anna</name>
    <name type="common">Anna's hummingbird</name>
    <name type="synonym">Archilochus anna</name>
    <dbReference type="NCBI Taxonomy" id="9244"/>
    <lineage>
        <taxon>Eukaryota</taxon>
        <taxon>Metazoa</taxon>
        <taxon>Chordata</taxon>
        <taxon>Craniata</taxon>
        <taxon>Vertebrata</taxon>
        <taxon>Euteleostomi</taxon>
        <taxon>Archelosauria</taxon>
        <taxon>Archosauria</taxon>
        <taxon>Dinosauria</taxon>
        <taxon>Saurischia</taxon>
        <taxon>Theropoda</taxon>
        <taxon>Coelurosauria</taxon>
        <taxon>Aves</taxon>
        <taxon>Neognathae</taxon>
        <taxon>Neoaves</taxon>
        <taxon>Strisores</taxon>
        <taxon>Apodiformes</taxon>
        <taxon>Trochilidae</taxon>
        <taxon>Calypte</taxon>
    </lineage>
</organism>
<dbReference type="InterPro" id="IPR001356">
    <property type="entry name" value="HD"/>
</dbReference>
<evidence type="ECO:0000256" key="1">
    <source>
        <dbReference type="ARBA" id="ARBA00004123"/>
    </source>
</evidence>
<feature type="compositionally biased region" description="Low complexity" evidence="9">
    <location>
        <begin position="364"/>
        <end position="379"/>
    </location>
</feature>
<evidence type="ECO:0000259" key="11">
    <source>
        <dbReference type="PROSITE" id="PS51179"/>
    </source>
</evidence>
<sequence length="418" mass="45415">LKSVVPPFPEIKMSGDAADSTDTRHEPDQVEPGNEQNGLDFNRQIKTEDLSDSLQSAIPPRSGHLVQGSSMMPGSQIAGVSDFAASGTLKFERAQMLCLFLSSALQPNLLSFPQQQGSLLLSQPGPSLASQAVGRSGLPGSSVEPHLDVPQHLQVAKHLTPSGASEEPSDLEELEKFAKTFKQRRIKLGFTQGDVGLAMGKLYGNDFSQTTISRFEALNLSFKNMCKLKPLLEKWLSDAESAPLDSSMSTPNSYPSVNEMFGRKRKKRTSIETNIRSTLEKRFQDNPKPSSEEISLIAEQLSMEKEVVRVWFCNRRQKEKRISCPMPSPIKSPIYNSRLVSTSGSLGPLSVNPVHSTMPGSVTSSCSPGNSSRPSSPGSALHASSPGTAQSNSKAAMNSSGFNSSGSWYRWNQPTYLH</sequence>
<feature type="domain" description="Homeobox" evidence="10">
    <location>
        <begin position="262"/>
        <end position="322"/>
    </location>
</feature>
<dbReference type="SUPFAM" id="SSF46689">
    <property type="entry name" value="Homeodomain-like"/>
    <property type="match status" value="1"/>
</dbReference>
<dbReference type="PANTHER" id="PTHR11636">
    <property type="entry name" value="POU DOMAIN"/>
    <property type="match status" value="1"/>
</dbReference>
<feature type="region of interest" description="Disordered" evidence="9">
    <location>
        <begin position="242"/>
        <end position="269"/>
    </location>
</feature>
<dbReference type="Proteomes" id="UP000054308">
    <property type="component" value="Unassembled WGS sequence"/>
</dbReference>
<reference evidence="12 13" key="1">
    <citation type="submission" date="2014-04" db="EMBL/GenBank/DDBJ databases">
        <title>Genome evolution of avian class.</title>
        <authorList>
            <person name="Zhang G."/>
            <person name="Li C."/>
        </authorList>
    </citation>
    <scope>NUCLEOTIDE SEQUENCE [LARGE SCALE GENOMIC DNA]</scope>
    <source>
        <strain evidence="12">BGI_N300</strain>
    </source>
</reference>
<evidence type="ECO:0000313" key="13">
    <source>
        <dbReference type="Proteomes" id="UP000054308"/>
    </source>
</evidence>
<gene>
    <name evidence="12" type="ORF">N300_09688</name>
</gene>
<keyword evidence="4 8" id="KW-0804">Transcription</keyword>
<dbReference type="Pfam" id="PF00046">
    <property type="entry name" value="Homeodomain"/>
    <property type="match status" value="1"/>
</dbReference>
<evidence type="ECO:0000256" key="2">
    <source>
        <dbReference type="ARBA" id="ARBA00023125"/>
    </source>
</evidence>
<dbReference type="Gene3D" id="1.10.10.60">
    <property type="entry name" value="Homeodomain-like"/>
    <property type="match status" value="1"/>
</dbReference>
<feature type="non-terminal residue" evidence="12">
    <location>
        <position position="1"/>
    </location>
</feature>
<dbReference type="AlphaFoldDB" id="A0A091HLY2"/>
<dbReference type="FunFam" id="1.10.260.40:FF:000001">
    <property type="entry name" value="POU domain protein"/>
    <property type="match status" value="1"/>
</dbReference>
<accession>A0A091HLY2</accession>
<evidence type="ECO:0000256" key="6">
    <source>
        <dbReference type="PROSITE-ProRule" id="PRU00108"/>
    </source>
</evidence>
<proteinExistence type="inferred from homology"/>
<dbReference type="SMART" id="SM00352">
    <property type="entry name" value="POU"/>
    <property type="match status" value="1"/>
</dbReference>
<feature type="region of interest" description="Disordered" evidence="9">
    <location>
        <begin position="350"/>
        <end position="404"/>
    </location>
</feature>
<dbReference type="InterPro" id="IPR010982">
    <property type="entry name" value="Lambda_DNA-bd_dom_sf"/>
</dbReference>
<dbReference type="SMART" id="SM00389">
    <property type="entry name" value="HOX"/>
    <property type="match status" value="1"/>
</dbReference>
<feature type="compositionally biased region" description="Polar residues" evidence="9">
    <location>
        <begin position="385"/>
        <end position="404"/>
    </location>
</feature>
<dbReference type="FunFam" id="1.10.10.60:FF:000005">
    <property type="entry name" value="POU domain protein"/>
    <property type="match status" value="1"/>
</dbReference>
<keyword evidence="5 6" id="KW-0539">Nucleus</keyword>
<dbReference type="InterPro" id="IPR000327">
    <property type="entry name" value="POU_dom"/>
</dbReference>
<dbReference type="GO" id="GO:0000981">
    <property type="term" value="F:DNA-binding transcription factor activity, RNA polymerase II-specific"/>
    <property type="evidence" value="ECO:0007669"/>
    <property type="project" value="InterPro"/>
</dbReference>
<dbReference type="GO" id="GO:0005634">
    <property type="term" value="C:nucleus"/>
    <property type="evidence" value="ECO:0007669"/>
    <property type="project" value="UniProtKB-SubCell"/>
</dbReference>
<dbReference type="STRING" id="9244.A0A091HLY2"/>
<evidence type="ECO:0000256" key="5">
    <source>
        <dbReference type="ARBA" id="ARBA00023242"/>
    </source>
</evidence>
<keyword evidence="13" id="KW-1185">Reference proteome</keyword>
<protein>
    <recommendedName>
        <fullName evidence="8">POU domain protein</fullName>
    </recommendedName>
</protein>
<dbReference type="SUPFAM" id="SSF47413">
    <property type="entry name" value="lambda repressor-like DNA-binding domains"/>
    <property type="match status" value="1"/>
</dbReference>
<dbReference type="PROSITE" id="PS00465">
    <property type="entry name" value="POU_2"/>
    <property type="match status" value="1"/>
</dbReference>
<dbReference type="EMBL" id="KL217510">
    <property type="protein sequence ID" value="KFO96132.1"/>
    <property type="molecule type" value="Genomic_DNA"/>
</dbReference>
<dbReference type="PROSITE" id="PS51179">
    <property type="entry name" value="POU_3"/>
    <property type="match status" value="1"/>
</dbReference>
<dbReference type="PROSITE" id="PS00027">
    <property type="entry name" value="HOMEOBOX_1"/>
    <property type="match status" value="1"/>
</dbReference>
<feature type="non-terminal residue" evidence="12">
    <location>
        <position position="418"/>
    </location>
</feature>
<evidence type="ECO:0000313" key="12">
    <source>
        <dbReference type="EMBL" id="KFO96132.1"/>
    </source>
</evidence>
<dbReference type="GO" id="GO:0000978">
    <property type="term" value="F:RNA polymerase II cis-regulatory region sequence-specific DNA binding"/>
    <property type="evidence" value="ECO:0007669"/>
    <property type="project" value="TreeGrafter"/>
</dbReference>
<dbReference type="InterPro" id="IPR017970">
    <property type="entry name" value="Homeobox_CS"/>
</dbReference>
<dbReference type="PROSITE" id="PS00035">
    <property type="entry name" value="POU_1"/>
    <property type="match status" value="1"/>
</dbReference>
<dbReference type="PRINTS" id="PR00028">
    <property type="entry name" value="POUDOMAIN"/>
</dbReference>
<keyword evidence="2 6" id="KW-0238">DNA-binding</keyword>
<dbReference type="InterPro" id="IPR013847">
    <property type="entry name" value="POU"/>
</dbReference>
<comment type="similarity">
    <text evidence="8">Belongs to the POU transcription factor family.</text>
</comment>
<dbReference type="Gene3D" id="1.10.260.40">
    <property type="entry name" value="lambda repressor-like DNA-binding domains"/>
    <property type="match status" value="1"/>
</dbReference>
<dbReference type="InterPro" id="IPR009057">
    <property type="entry name" value="Homeodomain-like_sf"/>
</dbReference>
<evidence type="ECO:0000256" key="4">
    <source>
        <dbReference type="ARBA" id="ARBA00023163"/>
    </source>
</evidence>
<feature type="DNA-binding region" description="Homeobox" evidence="6">
    <location>
        <begin position="264"/>
        <end position="323"/>
    </location>
</feature>
<feature type="compositionally biased region" description="Polar residues" evidence="9">
    <location>
        <begin position="353"/>
        <end position="363"/>
    </location>
</feature>
<dbReference type="PANTHER" id="PTHR11636:SF81">
    <property type="entry name" value="POU DOMAIN, CLASS 2, TRANSCRIPTION FACTOR 3"/>
    <property type="match status" value="1"/>
</dbReference>
<evidence type="ECO:0000256" key="8">
    <source>
        <dbReference type="RuleBase" id="RU361194"/>
    </source>
</evidence>
<feature type="compositionally biased region" description="Polar residues" evidence="9">
    <location>
        <begin position="244"/>
        <end position="256"/>
    </location>
</feature>